<name>A0ABD1PVT7_9LAMI</name>
<dbReference type="CDD" id="cd00333">
    <property type="entry name" value="MIP"/>
    <property type="match status" value="1"/>
</dbReference>
<keyword evidence="9" id="KW-1185">Reference proteome</keyword>
<dbReference type="Gene3D" id="1.20.1080.10">
    <property type="entry name" value="Glycerol uptake facilitator protein"/>
    <property type="match status" value="1"/>
</dbReference>
<dbReference type="NCBIfam" id="TIGR00861">
    <property type="entry name" value="MIP"/>
    <property type="match status" value="1"/>
</dbReference>
<dbReference type="AlphaFoldDB" id="A0ABD1PVT7"/>
<accession>A0ABD1PVT7</accession>
<gene>
    <name evidence="8" type="ORF">Fot_51559</name>
</gene>
<sequence>MAWEEMKESCLHLQICLHVDACRHIASFTFYRQACCIVDEDSSFRLVDTSAISAVGSTFVMGSVSDSTKEDGAHVCENLGTKSGCFDKTSLREEREHTRIPYPTSKVPKENLDSAMANSPSTIISFSSKQNLPTDLSISEEAKGQSAQEFPPTASVSPSYYQKIIAEILGTYVLVFAGCGAALVDREKTVTVVGLAMVWGLALMVMIYALGHVSGGHFNPAVTIGFAAARKLPFIHVPLYVLSQFLGSILACLTLKVLFNDQADILPTLTTYSSSTTDLEAIIWEFIITFILMLTIRGVASDDRANNELSGVAIGATVLINVLVAGPITGASMNPARSIGPAVVSGVYKNQWVFVVAPTIGAIAASLIYSLLQPLKPGKHKESARSTYNDLYLRPDA</sequence>
<dbReference type="PANTHER" id="PTHR45724">
    <property type="entry name" value="AQUAPORIN NIP2-1"/>
    <property type="match status" value="1"/>
</dbReference>
<evidence type="ECO:0000313" key="8">
    <source>
        <dbReference type="EMBL" id="KAL2468034.1"/>
    </source>
</evidence>
<dbReference type="GO" id="GO:0016020">
    <property type="term" value="C:membrane"/>
    <property type="evidence" value="ECO:0007669"/>
    <property type="project" value="UniProtKB-SubCell"/>
</dbReference>
<dbReference type="EMBL" id="JBFOLJ010000017">
    <property type="protein sequence ID" value="KAL2468034.1"/>
    <property type="molecule type" value="Genomic_DNA"/>
</dbReference>
<evidence type="ECO:0000256" key="7">
    <source>
        <dbReference type="SAM" id="Phobius"/>
    </source>
</evidence>
<comment type="subcellular location">
    <subcellularLocation>
        <location evidence="1">Membrane</location>
        <topology evidence="1">Multi-pass membrane protein</topology>
    </subcellularLocation>
</comment>
<keyword evidence="2 6" id="KW-0813">Transport</keyword>
<dbReference type="PANTHER" id="PTHR45724:SF21">
    <property type="entry name" value="MAJOR INTRINSIC PROTEIN"/>
    <property type="match status" value="1"/>
</dbReference>
<evidence type="ECO:0000256" key="5">
    <source>
        <dbReference type="ARBA" id="ARBA00023136"/>
    </source>
</evidence>
<protein>
    <submittedName>
        <fullName evidence="8">Nodulin-26-like</fullName>
    </submittedName>
</protein>
<organism evidence="8 9">
    <name type="scientific">Forsythia ovata</name>
    <dbReference type="NCBI Taxonomy" id="205694"/>
    <lineage>
        <taxon>Eukaryota</taxon>
        <taxon>Viridiplantae</taxon>
        <taxon>Streptophyta</taxon>
        <taxon>Embryophyta</taxon>
        <taxon>Tracheophyta</taxon>
        <taxon>Spermatophyta</taxon>
        <taxon>Magnoliopsida</taxon>
        <taxon>eudicotyledons</taxon>
        <taxon>Gunneridae</taxon>
        <taxon>Pentapetalae</taxon>
        <taxon>asterids</taxon>
        <taxon>lamiids</taxon>
        <taxon>Lamiales</taxon>
        <taxon>Oleaceae</taxon>
        <taxon>Forsythieae</taxon>
        <taxon>Forsythia</taxon>
    </lineage>
</organism>
<reference evidence="9" key="1">
    <citation type="submission" date="2024-07" db="EMBL/GenBank/DDBJ databases">
        <title>Two chromosome-level genome assemblies of Korean endemic species Abeliophyllum distichum and Forsythia ovata (Oleaceae).</title>
        <authorList>
            <person name="Jang H."/>
        </authorList>
    </citation>
    <scope>NUCLEOTIDE SEQUENCE [LARGE SCALE GENOMIC DNA]</scope>
</reference>
<comment type="caution">
    <text evidence="8">The sequence shown here is derived from an EMBL/GenBank/DDBJ whole genome shotgun (WGS) entry which is preliminary data.</text>
</comment>
<dbReference type="Proteomes" id="UP001604277">
    <property type="component" value="Unassembled WGS sequence"/>
</dbReference>
<keyword evidence="4 7" id="KW-1133">Transmembrane helix</keyword>
<dbReference type="SUPFAM" id="SSF81338">
    <property type="entry name" value="Aquaporin-like"/>
    <property type="match status" value="1"/>
</dbReference>
<feature type="transmembrane region" description="Helical" evidence="7">
    <location>
        <begin position="190"/>
        <end position="210"/>
    </location>
</feature>
<keyword evidence="3 6" id="KW-0812">Transmembrane</keyword>
<dbReference type="PROSITE" id="PS00221">
    <property type="entry name" value="MIP"/>
    <property type="match status" value="1"/>
</dbReference>
<evidence type="ECO:0000256" key="1">
    <source>
        <dbReference type="ARBA" id="ARBA00004141"/>
    </source>
</evidence>
<evidence type="ECO:0000256" key="6">
    <source>
        <dbReference type="RuleBase" id="RU000477"/>
    </source>
</evidence>
<proteinExistence type="inferred from homology"/>
<evidence type="ECO:0000256" key="2">
    <source>
        <dbReference type="ARBA" id="ARBA00022448"/>
    </source>
</evidence>
<dbReference type="Pfam" id="PF00230">
    <property type="entry name" value="MIP"/>
    <property type="match status" value="1"/>
</dbReference>
<dbReference type="InterPro" id="IPR022357">
    <property type="entry name" value="MIP_CS"/>
</dbReference>
<feature type="transmembrane region" description="Helical" evidence="7">
    <location>
        <begin position="164"/>
        <end position="184"/>
    </location>
</feature>
<dbReference type="InterPro" id="IPR023271">
    <property type="entry name" value="Aquaporin-like"/>
</dbReference>
<dbReference type="PRINTS" id="PR00783">
    <property type="entry name" value="MINTRINSICP"/>
</dbReference>
<evidence type="ECO:0000313" key="9">
    <source>
        <dbReference type="Proteomes" id="UP001604277"/>
    </source>
</evidence>
<evidence type="ECO:0000256" key="3">
    <source>
        <dbReference type="ARBA" id="ARBA00022692"/>
    </source>
</evidence>
<feature type="transmembrane region" description="Helical" evidence="7">
    <location>
        <begin position="279"/>
        <end position="300"/>
    </location>
</feature>
<feature type="transmembrane region" description="Helical" evidence="7">
    <location>
        <begin position="239"/>
        <end position="259"/>
    </location>
</feature>
<dbReference type="InterPro" id="IPR034294">
    <property type="entry name" value="Aquaporin_transptr"/>
</dbReference>
<feature type="transmembrane region" description="Helical" evidence="7">
    <location>
        <begin position="352"/>
        <end position="372"/>
    </location>
</feature>
<comment type="similarity">
    <text evidence="6">Belongs to the MIP/aquaporin (TC 1.A.8) family.</text>
</comment>
<dbReference type="InterPro" id="IPR000425">
    <property type="entry name" value="MIP"/>
</dbReference>
<evidence type="ECO:0000256" key="4">
    <source>
        <dbReference type="ARBA" id="ARBA00022989"/>
    </source>
</evidence>
<feature type="transmembrane region" description="Helical" evidence="7">
    <location>
        <begin position="312"/>
        <end position="332"/>
    </location>
</feature>
<keyword evidence="5 7" id="KW-0472">Membrane</keyword>